<dbReference type="Pfam" id="PF05190">
    <property type="entry name" value="MutS_IV"/>
    <property type="match status" value="1"/>
</dbReference>
<keyword evidence="5" id="KW-0238">DNA-binding</keyword>
<dbReference type="Gene3D" id="3.40.50.300">
    <property type="entry name" value="P-loop containing nucleotide triphosphate hydrolases"/>
    <property type="match status" value="1"/>
</dbReference>
<dbReference type="InterPro" id="IPR007861">
    <property type="entry name" value="DNA_mismatch_repair_MutS_clamp"/>
</dbReference>
<evidence type="ECO:0000256" key="5">
    <source>
        <dbReference type="ARBA" id="ARBA00023125"/>
    </source>
</evidence>
<evidence type="ECO:0000256" key="7">
    <source>
        <dbReference type="ARBA" id="ARBA00025902"/>
    </source>
</evidence>
<dbReference type="InterPro" id="IPR045076">
    <property type="entry name" value="MutS"/>
</dbReference>
<dbReference type="SMART" id="SM00533">
    <property type="entry name" value="MUTSd"/>
    <property type="match status" value="1"/>
</dbReference>
<dbReference type="Pfam" id="PF05192">
    <property type="entry name" value="MutS_III"/>
    <property type="match status" value="1"/>
</dbReference>
<feature type="compositionally biased region" description="Polar residues" evidence="10">
    <location>
        <begin position="30"/>
        <end position="39"/>
    </location>
</feature>
<evidence type="ECO:0000313" key="13">
    <source>
        <dbReference type="Proteomes" id="UP000811619"/>
    </source>
</evidence>
<dbReference type="GO" id="GO:0005524">
    <property type="term" value="F:ATP binding"/>
    <property type="evidence" value="ECO:0007669"/>
    <property type="project" value="UniProtKB-KW"/>
</dbReference>
<keyword evidence="4" id="KW-0067">ATP-binding</keyword>
<dbReference type="Proteomes" id="UP000811619">
    <property type="component" value="Unassembled WGS sequence"/>
</dbReference>
<organism evidence="12 13">
    <name type="scientific">Claviceps africana</name>
    <dbReference type="NCBI Taxonomy" id="83212"/>
    <lineage>
        <taxon>Eukaryota</taxon>
        <taxon>Fungi</taxon>
        <taxon>Dikarya</taxon>
        <taxon>Ascomycota</taxon>
        <taxon>Pezizomycotina</taxon>
        <taxon>Sordariomycetes</taxon>
        <taxon>Hypocreomycetidae</taxon>
        <taxon>Hypocreales</taxon>
        <taxon>Clavicipitaceae</taxon>
        <taxon>Claviceps</taxon>
    </lineage>
</organism>
<evidence type="ECO:0000256" key="10">
    <source>
        <dbReference type="SAM" id="MobiDB-lite"/>
    </source>
</evidence>
<name>A0A8K0J1I2_9HYPO</name>
<accession>A0A8K0J1I2</accession>
<keyword evidence="6" id="KW-0469">Meiosis</keyword>
<dbReference type="PROSITE" id="PS00486">
    <property type="entry name" value="DNA_MISMATCH_REPAIR_2"/>
    <property type="match status" value="1"/>
</dbReference>
<feature type="region of interest" description="Disordered" evidence="10">
    <location>
        <begin position="1"/>
        <end position="90"/>
    </location>
</feature>
<evidence type="ECO:0000259" key="11">
    <source>
        <dbReference type="PROSITE" id="PS00486"/>
    </source>
</evidence>
<feature type="domain" description="DNA mismatch repair proteins mutS family" evidence="11">
    <location>
        <begin position="664"/>
        <end position="680"/>
    </location>
</feature>
<sequence length="857" mass="95040">MKRSLQSALETASIYFPDPGGPPESRSRQECSQQWNASGGRSTARTVRSVVSVAGTRPRTSRSSTRGPVSRPSTSASGRKSRPGTLSTILGTNDDQTMICAIGEARGVSPLVGLALVNVSLGEAILSQICDNQSYVKTIHKLQMANPSRIVFMSTTCPPIKDNVLFTLVSELIPDARIELLDRSAWSESDGLGYINNLAFESDIDPIKVAVLGKYYSISSFAASLEIVQNIGNSKSKDCLFGVMNQTLTSMGSRMLRSNILQPPTKYDTFIAPRYDAVEELTTEEGTFHSLRAGSCTADRFPPALKDFTDVERMVTLKRKFTIAEVEEHLNHILMIKKFLESIPPLHEALSACKSPLLLKIRDICDPSVSGPILLRIKTIIEEDVTVMSSPLDMRNARTFAVKAGINGMLDVARQTYKELTEEIHLHVQEVERDIGTPITLKYDNGRKYWLSVKNVARDADQIATVFINVVDKKNGIECQTMQLMKLNVRLSDTANEIVARSDAIIEDLIMMLRGSAAQLFRLCESVALLDMVASFAYLSILRDYVRPDFRGTFALKAARHPILDKILYEDFVPNDYYASQGNCFQIVTGCNMAGKSTYIKAAAMLQIMAQVGCFVPAAYASFSLIHNIFARVSFCDNLEANLSTFSVEMREMAFILRNVDDKSLVIIDELGRGTSTRDGLTIAIAMSEALIQSRAFVWFATHFVDLVRVLDDRPGVVSLHLASERRTSDDGVPQLAMLYKATKGTLDTTEHYGIELARSIGFSEEFTRRAEEVARAIRRRKEQDRQKSENRNVWARRKLVLNLYETLKQAAEHGDEAVLPGYLKSLQEEFVLRMSELSASLSTGSVDAGEAGEGRE</sequence>
<dbReference type="SMART" id="SM00534">
    <property type="entry name" value="MUTSac"/>
    <property type="match status" value="1"/>
</dbReference>
<evidence type="ECO:0000256" key="9">
    <source>
        <dbReference type="ARBA" id="ARBA00073774"/>
    </source>
</evidence>
<evidence type="ECO:0000256" key="3">
    <source>
        <dbReference type="ARBA" id="ARBA00022741"/>
    </source>
</evidence>
<dbReference type="Pfam" id="PF00488">
    <property type="entry name" value="MutS_V"/>
    <property type="match status" value="1"/>
</dbReference>
<dbReference type="EMBL" id="SRPY01000785">
    <property type="protein sequence ID" value="KAG5917777.1"/>
    <property type="molecule type" value="Genomic_DNA"/>
</dbReference>
<protein>
    <recommendedName>
        <fullName evidence="2 9">DNA mismatch repair protein MSH3</fullName>
    </recommendedName>
    <alternativeName>
        <fullName evidence="2 9">DNA mismatch repair protein MSH3</fullName>
    </alternativeName>
    <alternativeName>
        <fullName evidence="8">MutS protein homolog 3</fullName>
    </alternativeName>
</protein>
<dbReference type="SUPFAM" id="SSF52540">
    <property type="entry name" value="P-loop containing nucleoside triphosphate hydrolases"/>
    <property type="match status" value="1"/>
</dbReference>
<evidence type="ECO:0000313" key="12">
    <source>
        <dbReference type="EMBL" id="KAG5917777.1"/>
    </source>
</evidence>
<proteinExistence type="inferred from homology"/>
<dbReference type="SUPFAM" id="SSF48334">
    <property type="entry name" value="DNA repair protein MutS, domain III"/>
    <property type="match status" value="1"/>
</dbReference>
<dbReference type="GO" id="GO:0140664">
    <property type="term" value="F:ATP-dependent DNA damage sensor activity"/>
    <property type="evidence" value="ECO:0007669"/>
    <property type="project" value="InterPro"/>
</dbReference>
<comment type="subunit">
    <text evidence="7">Heterodimer consisting of MSH2-MSH3 (MutS beta). Forms a ternary complex with MutL alpha (MLH1-PMS1).</text>
</comment>
<evidence type="ECO:0000256" key="8">
    <source>
        <dbReference type="ARBA" id="ARBA00029792"/>
    </source>
</evidence>
<dbReference type="GO" id="GO:0030983">
    <property type="term" value="F:mismatched DNA binding"/>
    <property type="evidence" value="ECO:0007669"/>
    <property type="project" value="InterPro"/>
</dbReference>
<reference evidence="12" key="1">
    <citation type="journal article" date="2020" name="bioRxiv">
        <title>Whole genome comparisons of ergot fungi reveals the divergence and evolution of species within the genus Claviceps are the result of varying mechanisms driving genome evolution and host range expansion.</title>
        <authorList>
            <person name="Wyka S.A."/>
            <person name="Mondo S.J."/>
            <person name="Liu M."/>
            <person name="Dettman J."/>
            <person name="Nalam V."/>
            <person name="Broders K.D."/>
        </authorList>
    </citation>
    <scope>NUCLEOTIDE SEQUENCE</scope>
    <source>
        <strain evidence="12">CCC 489</strain>
    </source>
</reference>
<evidence type="ECO:0000256" key="6">
    <source>
        <dbReference type="ARBA" id="ARBA00023254"/>
    </source>
</evidence>
<dbReference type="InterPro" id="IPR000432">
    <property type="entry name" value="DNA_mismatch_repair_MutS_C"/>
</dbReference>
<dbReference type="GO" id="GO:0006298">
    <property type="term" value="P:mismatch repair"/>
    <property type="evidence" value="ECO:0007669"/>
    <property type="project" value="InterPro"/>
</dbReference>
<dbReference type="OrthoDB" id="276261at2759"/>
<dbReference type="Gene3D" id="1.10.1420.10">
    <property type="match status" value="2"/>
</dbReference>
<evidence type="ECO:0000256" key="4">
    <source>
        <dbReference type="ARBA" id="ARBA00022840"/>
    </source>
</evidence>
<dbReference type="InterPro" id="IPR007696">
    <property type="entry name" value="DNA_mismatch_repair_MutS_core"/>
</dbReference>
<keyword evidence="13" id="KW-1185">Reference proteome</keyword>
<evidence type="ECO:0000256" key="1">
    <source>
        <dbReference type="ARBA" id="ARBA00007094"/>
    </source>
</evidence>
<comment type="caution">
    <text evidence="12">The sequence shown here is derived from an EMBL/GenBank/DDBJ whole genome shotgun (WGS) entry which is preliminary data.</text>
</comment>
<feature type="compositionally biased region" description="Polar residues" evidence="10">
    <location>
        <begin position="1"/>
        <end position="10"/>
    </location>
</feature>
<dbReference type="FunFam" id="3.40.50.300:FF:000870">
    <property type="entry name" value="MutS protein homolog 4"/>
    <property type="match status" value="1"/>
</dbReference>
<dbReference type="PANTHER" id="PTHR11361">
    <property type="entry name" value="DNA MISMATCH REPAIR PROTEIN MUTS FAMILY MEMBER"/>
    <property type="match status" value="1"/>
</dbReference>
<dbReference type="AlphaFoldDB" id="A0A8K0J1I2"/>
<evidence type="ECO:0000256" key="2">
    <source>
        <dbReference type="ARBA" id="ARBA00022151"/>
    </source>
</evidence>
<dbReference type="InterPro" id="IPR036187">
    <property type="entry name" value="DNA_mismatch_repair_MutS_sf"/>
</dbReference>
<dbReference type="InterPro" id="IPR027417">
    <property type="entry name" value="P-loop_NTPase"/>
</dbReference>
<feature type="compositionally biased region" description="Low complexity" evidence="10">
    <location>
        <begin position="40"/>
        <end position="75"/>
    </location>
</feature>
<dbReference type="GO" id="GO:0007131">
    <property type="term" value="P:reciprocal meiotic recombination"/>
    <property type="evidence" value="ECO:0007669"/>
    <property type="project" value="TreeGrafter"/>
</dbReference>
<keyword evidence="3" id="KW-0547">Nucleotide-binding</keyword>
<gene>
    <name evidence="12" type="ORF">E4U42_007116</name>
</gene>
<comment type="similarity">
    <text evidence="1">Belongs to the DNA mismatch repair MutS family. MSH3 subfamily.</text>
</comment>
<dbReference type="PANTHER" id="PTHR11361:SF21">
    <property type="entry name" value="MUTS PROTEIN HOMOLOG 4"/>
    <property type="match status" value="1"/>
</dbReference>
<dbReference type="GO" id="GO:0005634">
    <property type="term" value="C:nucleus"/>
    <property type="evidence" value="ECO:0007669"/>
    <property type="project" value="TreeGrafter"/>
</dbReference>